<dbReference type="Gene3D" id="1.20.5.170">
    <property type="match status" value="1"/>
</dbReference>
<proteinExistence type="predicted"/>
<accession>A0A6I6G5D9</accession>
<evidence type="ECO:0000313" key="3">
    <source>
        <dbReference type="EMBL" id="QGW27906.1"/>
    </source>
</evidence>
<keyword evidence="4" id="KW-1185">Reference proteome</keyword>
<protein>
    <recommendedName>
        <fullName evidence="5">Chromosome partitioning protein ParA</fullName>
    </recommendedName>
</protein>
<dbReference type="KEGG" id="fls:GLV81_07150"/>
<evidence type="ECO:0000256" key="2">
    <source>
        <dbReference type="SAM" id="Phobius"/>
    </source>
</evidence>
<dbReference type="RefSeq" id="WP_157478119.1">
    <property type="nucleotide sequence ID" value="NZ_CP046566.1"/>
</dbReference>
<evidence type="ECO:0008006" key="5">
    <source>
        <dbReference type="Google" id="ProtNLM"/>
    </source>
</evidence>
<keyword evidence="2" id="KW-0472">Membrane</keyword>
<sequence>MEDMKLNEYNSATPKKDNRTLIYSGLAAALLLSWGYIIYEKNKSQEQVGALTSQNTLVTSERDQVRNLYTESLGRLDSLMGENQTMADNLDTRNQEIARLRNEIRKVVNNKNATAADLARARQMINQLNGTIETLAADVRRLEGENQTLVANNQQLTTEKQQVEADLEATRNEKQSIQKTLDETADVASTLKASNISIAALNEKGSGKEKETATAKRADKLRIAFQLDENRLAKSGEKEIYITVTAPDGSPIASNTVFTTREEGDKPYTSKVQVQYESGKKTPVSFDWKSDKGFQTGNYKIEIYHNGFKIGEGVRTLKKGGLFG</sequence>
<evidence type="ECO:0000313" key="4">
    <source>
        <dbReference type="Proteomes" id="UP000426027"/>
    </source>
</evidence>
<name>A0A6I6G5D9_9BACT</name>
<keyword evidence="2" id="KW-1133">Transmembrane helix</keyword>
<feature type="coiled-coil region" evidence="1">
    <location>
        <begin position="83"/>
        <end position="187"/>
    </location>
</feature>
<gene>
    <name evidence="3" type="ORF">GLV81_07150</name>
</gene>
<dbReference type="Proteomes" id="UP000426027">
    <property type="component" value="Chromosome"/>
</dbReference>
<keyword evidence="2" id="KW-0812">Transmembrane</keyword>
<feature type="transmembrane region" description="Helical" evidence="2">
    <location>
        <begin position="21"/>
        <end position="39"/>
    </location>
</feature>
<keyword evidence="1" id="KW-0175">Coiled coil</keyword>
<dbReference type="AlphaFoldDB" id="A0A6I6G5D9"/>
<dbReference type="EMBL" id="CP046566">
    <property type="protein sequence ID" value="QGW27906.1"/>
    <property type="molecule type" value="Genomic_DNA"/>
</dbReference>
<organism evidence="3 4">
    <name type="scientific">Phnomibacter ginsenosidimutans</name>
    <dbReference type="NCBI Taxonomy" id="2676868"/>
    <lineage>
        <taxon>Bacteria</taxon>
        <taxon>Pseudomonadati</taxon>
        <taxon>Bacteroidota</taxon>
        <taxon>Chitinophagia</taxon>
        <taxon>Chitinophagales</taxon>
        <taxon>Chitinophagaceae</taxon>
        <taxon>Phnomibacter</taxon>
    </lineage>
</organism>
<evidence type="ECO:0000256" key="1">
    <source>
        <dbReference type="SAM" id="Coils"/>
    </source>
</evidence>
<reference evidence="3 4" key="1">
    <citation type="submission" date="2019-11" db="EMBL/GenBank/DDBJ databases">
        <authorList>
            <person name="Im W.T."/>
        </authorList>
    </citation>
    <scope>NUCLEOTIDE SEQUENCE [LARGE SCALE GENOMIC DNA]</scope>
    <source>
        <strain evidence="3 4">SB-02</strain>
    </source>
</reference>